<dbReference type="STRING" id="1434110.MSHOH_2371"/>
<dbReference type="PANTHER" id="PTHR42655">
    <property type="entry name" value="GLYCOGEN PHOSPHORYLASE"/>
    <property type="match status" value="1"/>
</dbReference>
<keyword evidence="2" id="KW-0328">Glycosyltransferase</keyword>
<dbReference type="GO" id="GO:0005975">
    <property type="term" value="P:carbohydrate metabolic process"/>
    <property type="evidence" value="ECO:0007669"/>
    <property type="project" value="InterPro"/>
</dbReference>
<reference evidence="2 3" key="1">
    <citation type="submission" date="2014-07" db="EMBL/GenBank/DDBJ databases">
        <title>Methanogenic archaea and the global carbon cycle.</title>
        <authorList>
            <person name="Henriksen J.R."/>
            <person name="Luke J."/>
            <person name="Reinhart S."/>
            <person name="Benedict M.N."/>
            <person name="Youngblut N.D."/>
            <person name="Metcalf M.E."/>
            <person name="Whitaker R.J."/>
            <person name="Metcalf W.W."/>
        </authorList>
    </citation>
    <scope>NUCLEOTIDE SEQUENCE [LARGE SCALE GENOMIC DNA]</scope>
    <source>
        <strain evidence="2 3">HB-1</strain>
    </source>
</reference>
<dbReference type="HOGENOM" id="CLU_015112_1_0_2"/>
<dbReference type="InterPro" id="IPR011834">
    <property type="entry name" value="Agluc_phsphrylas"/>
</dbReference>
<keyword evidence="3" id="KW-1185">Reference proteome</keyword>
<protein>
    <submittedName>
        <fullName evidence="2">Glycogen phosphorylase</fullName>
        <ecNumber evidence="2">2.4.1.1</ecNumber>
    </submittedName>
</protein>
<dbReference type="GO" id="GO:0008184">
    <property type="term" value="F:glycogen phosphorylase activity"/>
    <property type="evidence" value="ECO:0007669"/>
    <property type="project" value="InterPro"/>
</dbReference>
<organism evidence="2 3">
    <name type="scientific">Methanosarcina horonobensis HB-1 = JCM 15518</name>
    <dbReference type="NCBI Taxonomy" id="1434110"/>
    <lineage>
        <taxon>Archaea</taxon>
        <taxon>Methanobacteriati</taxon>
        <taxon>Methanobacteriota</taxon>
        <taxon>Stenosarchaea group</taxon>
        <taxon>Methanomicrobia</taxon>
        <taxon>Methanosarcinales</taxon>
        <taxon>Methanosarcinaceae</taxon>
        <taxon>Methanosarcina</taxon>
    </lineage>
</organism>
<proteinExistence type="inferred from homology"/>
<dbReference type="EMBL" id="CP009516">
    <property type="protein sequence ID" value="AKB78854.1"/>
    <property type="molecule type" value="Genomic_DNA"/>
</dbReference>
<dbReference type="Proteomes" id="UP000033101">
    <property type="component" value="Chromosome"/>
</dbReference>
<dbReference type="PATRIC" id="fig|1434110.4.peg.3045"/>
<keyword evidence="2" id="KW-0808">Transferase</keyword>
<dbReference type="KEGG" id="mhor:MSHOH_2371"/>
<dbReference type="EC" id="2.4.1.1" evidence="2"/>
<gene>
    <name evidence="2" type="ORF">MSHOH_2371</name>
</gene>
<dbReference type="InterPro" id="IPR000811">
    <property type="entry name" value="Glyco_trans_35"/>
</dbReference>
<dbReference type="SUPFAM" id="SSF53756">
    <property type="entry name" value="UDP-Glycosyltransferase/glycogen phosphorylase"/>
    <property type="match status" value="1"/>
</dbReference>
<dbReference type="GO" id="GO:0030170">
    <property type="term" value="F:pyridoxal phosphate binding"/>
    <property type="evidence" value="ECO:0007669"/>
    <property type="project" value="InterPro"/>
</dbReference>
<sequence>MIKKAGGLTDMENDLQGVLKGQKIAYFSMEIGLRNEIPTYAGGLGVLAGDTIRSAADLSIPLVAVTLVSNKGYFRQSLDAFGTQTEQTEEWDPSNLMTRLQQEVSVKIQDRDVKIQAWHYNCKSLTGGCVPIIFLDTNVEGNSWDDRRITDFLYGGDHTYRLKQEIVLGIGGVRMLEALGFKVRKYHMNEGHSSLLALELLKRNGKDPAKVKELCIFTTHTPVEAGHDKFDYGLIEDQIRDKNDVDILRRFGGADRFNTSLFALNLSEYVNGVTKRHSRVSRELFPGYSIQAITNGIHSYTWTCPAFRQLFDRYLPGWANEPELLVRIGGIPDDEIWEAHWSAKKDLIDEVNKRTGAGMDYETLTIGFARRMTAYKRATLILSDLERLRKINRRGRVQLIFAGKAHPHDEAGKQLIRDIFKSIETLRNEIKIVFLENYDMDLAAKLVSGVDVWLNTPTRPYEASGTSGMKAAHNGVVNFSVLDGWWIEGWIEGVTGWSIGPQPEEHITGEEARLAEIDDLYNKLYYIIVPTYYDRRDEWFKLINNSIGMIAYYFNSHRMMRRYVTNAYL</sequence>
<dbReference type="AlphaFoldDB" id="A0A0E3SAS8"/>
<dbReference type="InterPro" id="IPR052182">
    <property type="entry name" value="Glycogen/Maltodextrin_Phosph"/>
</dbReference>
<comment type="similarity">
    <text evidence="1">Belongs to the glycogen phosphorylase family.</text>
</comment>
<dbReference type="NCBIfam" id="TIGR02094">
    <property type="entry name" value="more_P_ylases"/>
    <property type="match status" value="1"/>
</dbReference>
<dbReference type="Pfam" id="PF00343">
    <property type="entry name" value="Phosphorylase"/>
    <property type="match status" value="1"/>
</dbReference>
<evidence type="ECO:0000313" key="3">
    <source>
        <dbReference type="Proteomes" id="UP000033101"/>
    </source>
</evidence>
<dbReference type="PANTHER" id="PTHR42655:SF1">
    <property type="entry name" value="GLYCOGEN PHOSPHORYLASE"/>
    <property type="match status" value="1"/>
</dbReference>
<accession>A0A0E3SAS8</accession>
<name>A0A0E3SAS8_9EURY</name>
<evidence type="ECO:0000256" key="1">
    <source>
        <dbReference type="ARBA" id="ARBA00006047"/>
    </source>
</evidence>
<evidence type="ECO:0000313" key="2">
    <source>
        <dbReference type="EMBL" id="AKB78854.1"/>
    </source>
</evidence>
<dbReference type="Gene3D" id="3.40.50.2000">
    <property type="entry name" value="Glycogen Phosphorylase B"/>
    <property type="match status" value="3"/>
</dbReference>